<keyword evidence="1" id="KW-1133">Transmembrane helix</keyword>
<reference evidence="2 3" key="1">
    <citation type="journal article" date="2012" name="BMC Genomics">
        <title>Comparative genomics of Brachyspira pilosicoli strains: genome rearrangements, reductions and correlation of genetic compliment with phenotypic diversity.</title>
        <authorList>
            <person name="Mappley L.J."/>
            <person name="Black M.L."/>
            <person name="Abuoun M."/>
            <person name="Darby A.C."/>
            <person name="Woodward M.J."/>
            <person name="Parkhill J."/>
            <person name="Turner A.K."/>
            <person name="Bellgard M.I."/>
            <person name="La T."/>
            <person name="Phillips N.D."/>
            <person name="La Ragione R.M."/>
            <person name="Hampson D.J."/>
        </authorList>
    </citation>
    <scope>NUCLEOTIDE SEQUENCE [LARGE SCALE GENOMIC DNA]</scope>
    <source>
        <strain evidence="2">WesB</strain>
    </source>
</reference>
<evidence type="ECO:0000256" key="1">
    <source>
        <dbReference type="SAM" id="Phobius"/>
    </source>
</evidence>
<dbReference type="PATRIC" id="fig|1161918.5.peg.500"/>
<dbReference type="EMBL" id="HE793032">
    <property type="protein sequence ID" value="CCG56664.1"/>
    <property type="molecule type" value="Genomic_DNA"/>
</dbReference>
<keyword evidence="1" id="KW-0812">Transmembrane</keyword>
<feature type="transmembrane region" description="Helical" evidence="1">
    <location>
        <begin position="173"/>
        <end position="191"/>
    </location>
</feature>
<protein>
    <recommendedName>
        <fullName evidence="4">Ankyrin</fullName>
    </recommendedName>
</protein>
<dbReference type="Proteomes" id="UP000003759">
    <property type="component" value="Chromosome"/>
</dbReference>
<evidence type="ECO:0008006" key="4">
    <source>
        <dbReference type="Google" id="ProtNLM"/>
    </source>
</evidence>
<dbReference type="OrthoDB" id="305908at2"/>
<accession>K0JIB3</accession>
<evidence type="ECO:0000313" key="3">
    <source>
        <dbReference type="Proteomes" id="UP000003759"/>
    </source>
</evidence>
<keyword evidence="1" id="KW-0472">Membrane</keyword>
<gene>
    <name evidence="2" type="ORF">WESB_1196</name>
</gene>
<dbReference type="KEGG" id="bpw:WESB_1196"/>
<proteinExistence type="predicted"/>
<feature type="transmembrane region" description="Helical" evidence="1">
    <location>
        <begin position="13"/>
        <end position="31"/>
    </location>
</feature>
<name>K0JIB3_BRAPL</name>
<sequence length="364" mass="43788">MKELLYSILYNEYFVLIIVTVVLIIVFKLLMKNKYRPYFEIKDITFTILKDNINNIYIYCNKFENIDEGIHYLYRGKIFINNEDLFGIYEIRGNSSKIEVFDYYIEEDFIKSKIKNIAEINLKTNLNNANILKAQYIMDINSKKIEGVFELINEPKINIKNFNINRFGYLKNYGELSIILSYLFNFYYAFIDNKEKINFDINGESSFSKDFQYKKENELSDKINSFLKKFSVYELRKYFIKIKDLYAFNILYFDEKIICIYKRLIKIEDSKEIIINNISLIYDLNNQKLITPYFKDLVNDAEELLKKYNATSDFYSNIDNLVFGVTDSFIVIMKEKGYEKIFIDNNNIKDYINEEHHLYYLFNQ</sequence>
<dbReference type="HOGENOM" id="CLU_705290_0_0_12"/>
<dbReference type="RefSeq" id="WP_014932997.1">
    <property type="nucleotide sequence ID" value="NC_018604.1"/>
</dbReference>
<organism evidence="2 3">
    <name type="scientific">Brachyspira pilosicoli WesB</name>
    <dbReference type="NCBI Taxonomy" id="1161918"/>
    <lineage>
        <taxon>Bacteria</taxon>
        <taxon>Pseudomonadati</taxon>
        <taxon>Spirochaetota</taxon>
        <taxon>Spirochaetia</taxon>
        <taxon>Brachyspirales</taxon>
        <taxon>Brachyspiraceae</taxon>
        <taxon>Brachyspira</taxon>
    </lineage>
</organism>
<dbReference type="AlphaFoldDB" id="K0JIB3"/>
<evidence type="ECO:0000313" key="2">
    <source>
        <dbReference type="EMBL" id="CCG56664.1"/>
    </source>
</evidence>